<evidence type="ECO:0000259" key="2">
    <source>
        <dbReference type="Pfam" id="PF03779"/>
    </source>
</evidence>
<keyword evidence="1" id="KW-1133">Transmembrane helix</keyword>
<keyword evidence="1" id="KW-0472">Membrane</keyword>
<evidence type="ECO:0000256" key="1">
    <source>
        <dbReference type="SAM" id="Phobius"/>
    </source>
</evidence>
<keyword evidence="1" id="KW-0812">Transmembrane</keyword>
<comment type="caution">
    <text evidence="3">The sequence shown here is derived from an EMBL/GenBank/DDBJ whole genome shotgun (WGS) entry which is preliminary data.</text>
</comment>
<feature type="transmembrane region" description="Helical" evidence="1">
    <location>
        <begin position="37"/>
        <end position="54"/>
    </location>
</feature>
<feature type="transmembrane region" description="Helical" evidence="1">
    <location>
        <begin position="90"/>
        <end position="109"/>
    </location>
</feature>
<protein>
    <recommendedName>
        <fullName evidence="2">SPW repeat-containing integral membrane domain-containing protein</fullName>
    </recommendedName>
</protein>
<sequence>MIVMTAKAWTRWQDWVALVIGVLAALSPVVVATDAAAAWPLVVLGVVLALTALWSLAAPGSVASEYGHGVLGVLLFIAPWVMGYSDLTGAAWTSWVAGVLAVLVAASALPAATSAHRGLAGTH</sequence>
<evidence type="ECO:0000313" key="3">
    <source>
        <dbReference type="EMBL" id="GLL10028.1"/>
    </source>
</evidence>
<accession>A0A9W6KYH5</accession>
<dbReference type="AlphaFoldDB" id="A0A9W6KYH5"/>
<proteinExistence type="predicted"/>
<feature type="domain" description="SPW repeat-containing integral membrane" evidence="2">
    <location>
        <begin position="12"/>
        <end position="106"/>
    </location>
</feature>
<dbReference type="InterPro" id="IPR005530">
    <property type="entry name" value="SPW"/>
</dbReference>
<gene>
    <name evidence="3" type="ORF">GCM10017577_11680</name>
</gene>
<name>A0A9W6KYH5_9PSEU</name>
<dbReference type="Proteomes" id="UP001143463">
    <property type="component" value="Unassembled WGS sequence"/>
</dbReference>
<reference evidence="3" key="2">
    <citation type="submission" date="2023-01" db="EMBL/GenBank/DDBJ databases">
        <authorList>
            <person name="Sun Q."/>
            <person name="Evtushenko L."/>
        </authorList>
    </citation>
    <scope>NUCLEOTIDE SEQUENCE</scope>
    <source>
        <strain evidence="3">VKM Ac-1069</strain>
    </source>
</reference>
<keyword evidence="4" id="KW-1185">Reference proteome</keyword>
<reference evidence="3" key="1">
    <citation type="journal article" date="2014" name="Int. J. Syst. Evol. Microbiol.">
        <title>Complete genome sequence of Corynebacterium casei LMG S-19264T (=DSM 44701T), isolated from a smear-ripened cheese.</title>
        <authorList>
            <consortium name="US DOE Joint Genome Institute (JGI-PGF)"/>
            <person name="Walter F."/>
            <person name="Albersmeier A."/>
            <person name="Kalinowski J."/>
            <person name="Ruckert C."/>
        </authorList>
    </citation>
    <scope>NUCLEOTIDE SEQUENCE</scope>
    <source>
        <strain evidence="3">VKM Ac-1069</strain>
    </source>
</reference>
<organism evidence="3 4">
    <name type="scientific">Pseudonocardia halophobica</name>
    <dbReference type="NCBI Taxonomy" id="29401"/>
    <lineage>
        <taxon>Bacteria</taxon>
        <taxon>Bacillati</taxon>
        <taxon>Actinomycetota</taxon>
        <taxon>Actinomycetes</taxon>
        <taxon>Pseudonocardiales</taxon>
        <taxon>Pseudonocardiaceae</taxon>
        <taxon>Pseudonocardia</taxon>
    </lineage>
</organism>
<feature type="transmembrane region" description="Helical" evidence="1">
    <location>
        <begin position="66"/>
        <end position="84"/>
    </location>
</feature>
<evidence type="ECO:0000313" key="4">
    <source>
        <dbReference type="Proteomes" id="UP001143463"/>
    </source>
</evidence>
<dbReference type="EMBL" id="BSFQ01000003">
    <property type="protein sequence ID" value="GLL10028.1"/>
    <property type="molecule type" value="Genomic_DNA"/>
</dbReference>
<feature type="transmembrane region" description="Helical" evidence="1">
    <location>
        <begin position="12"/>
        <end position="31"/>
    </location>
</feature>
<dbReference type="Pfam" id="PF03779">
    <property type="entry name" value="SPW"/>
    <property type="match status" value="1"/>
</dbReference>